<dbReference type="RefSeq" id="WP_073046440.1">
    <property type="nucleotide sequence ID" value="NZ_FQZL01000005.1"/>
</dbReference>
<comment type="subcellular location">
    <subcellularLocation>
        <location evidence="1">Membrane</location>
        <topology evidence="1">Multi-pass membrane protein</topology>
    </subcellularLocation>
</comment>
<feature type="transmembrane region" description="Helical" evidence="6">
    <location>
        <begin position="340"/>
        <end position="363"/>
    </location>
</feature>
<feature type="transmembrane region" description="Helical" evidence="6">
    <location>
        <begin position="139"/>
        <end position="158"/>
    </location>
</feature>
<evidence type="ECO:0000313" key="8">
    <source>
        <dbReference type="Proteomes" id="UP000184052"/>
    </source>
</evidence>
<evidence type="ECO:0000256" key="1">
    <source>
        <dbReference type="ARBA" id="ARBA00004141"/>
    </source>
</evidence>
<keyword evidence="3 6" id="KW-0812">Transmembrane</keyword>
<dbReference type="CDD" id="cd11484">
    <property type="entry name" value="SLC-NCS1sbd_CobB-like"/>
    <property type="match status" value="1"/>
</dbReference>
<evidence type="ECO:0000256" key="2">
    <source>
        <dbReference type="ARBA" id="ARBA00008974"/>
    </source>
</evidence>
<keyword evidence="8" id="KW-1185">Reference proteome</keyword>
<feature type="transmembrane region" description="Helical" evidence="6">
    <location>
        <begin position="375"/>
        <end position="394"/>
    </location>
</feature>
<dbReference type="PANTHER" id="PTHR30569:SF0">
    <property type="entry name" value="CYTOSINE PERMEASE"/>
    <property type="match status" value="1"/>
</dbReference>
<feature type="transmembrane region" description="Helical" evidence="6">
    <location>
        <begin position="55"/>
        <end position="75"/>
    </location>
</feature>
<evidence type="ECO:0000256" key="5">
    <source>
        <dbReference type="ARBA" id="ARBA00023136"/>
    </source>
</evidence>
<feature type="transmembrane region" description="Helical" evidence="6">
    <location>
        <begin position="236"/>
        <end position="258"/>
    </location>
</feature>
<proteinExistence type="inferred from homology"/>
<dbReference type="Pfam" id="PF02133">
    <property type="entry name" value="Transp_cyt_pur"/>
    <property type="match status" value="1"/>
</dbReference>
<dbReference type="EMBL" id="FQZL01000005">
    <property type="protein sequence ID" value="SHI50784.1"/>
    <property type="molecule type" value="Genomic_DNA"/>
</dbReference>
<organism evidence="7 8">
    <name type="scientific">Dethiosulfatibacter aminovorans DSM 17477</name>
    <dbReference type="NCBI Taxonomy" id="1121476"/>
    <lineage>
        <taxon>Bacteria</taxon>
        <taxon>Bacillati</taxon>
        <taxon>Bacillota</taxon>
        <taxon>Tissierellia</taxon>
        <taxon>Dethiosulfatibacter</taxon>
    </lineage>
</organism>
<dbReference type="OrthoDB" id="9780088at2"/>
<name>A0A1M6BQC6_9FIRM</name>
<protein>
    <submittedName>
        <fullName evidence="7">Cytosine permease</fullName>
    </submittedName>
</protein>
<sequence length="423" mass="44418">MSLNEKSKSVEQNTLNRVPLDQRQSWGSIALIWIGSMICVPCLMIGGLLVTGLTVPNAFLAALIGYGIVVLYMCFQGMQGSDTGLPTVSVAAGSFGEKGSKLIISMIIGVACIGWFGFQANVCGSAFSGILSSAMGINLPVWLSSLIWGIIMLVTAIYGFNALKYLNYIAVPALIIVCLYGVYESISQYGSSVITSYQPPTPFPLMQGIALAVATFAFGGVIAGDYSRYAKSRADVVKSSVVGVLPAGISMIVMGGIMSLVSGTYDISIVLTDLGVPAFGLVALVLATWTTNTVNAYSGGLAITNMFNLDASKRSFATAVAGFTGTLCAVAGIINHFVGFLSLLTAAVPPVAGVMIAEYWIINKGKVENFRIKQGIAYQGILAWLAGSAVAIVVKWGIQPVNGIIVSMLVYLVLNSIMTSNEK</sequence>
<dbReference type="AlphaFoldDB" id="A0A1M6BQC6"/>
<feature type="transmembrane region" description="Helical" evidence="6">
    <location>
        <begin position="165"/>
        <end position="183"/>
    </location>
</feature>
<evidence type="ECO:0000256" key="4">
    <source>
        <dbReference type="ARBA" id="ARBA00022989"/>
    </source>
</evidence>
<dbReference type="STRING" id="1121476.SAMN02745751_00433"/>
<evidence type="ECO:0000256" key="3">
    <source>
        <dbReference type="ARBA" id="ARBA00022692"/>
    </source>
</evidence>
<dbReference type="Gene3D" id="1.10.4160.10">
    <property type="entry name" value="Hydantoin permease"/>
    <property type="match status" value="1"/>
</dbReference>
<feature type="transmembrane region" description="Helical" evidence="6">
    <location>
        <begin position="102"/>
        <end position="127"/>
    </location>
</feature>
<feature type="transmembrane region" description="Helical" evidence="6">
    <location>
        <begin position="203"/>
        <end position="224"/>
    </location>
</feature>
<comment type="similarity">
    <text evidence="2">Belongs to the purine-cytosine permease (2.A.39) family.</text>
</comment>
<gene>
    <name evidence="7" type="ORF">SAMN02745751_00433</name>
</gene>
<feature type="transmembrane region" description="Helical" evidence="6">
    <location>
        <begin position="26"/>
        <end position="49"/>
    </location>
</feature>
<feature type="transmembrane region" description="Helical" evidence="6">
    <location>
        <begin position="278"/>
        <end position="303"/>
    </location>
</feature>
<dbReference type="InterPro" id="IPR030191">
    <property type="entry name" value="CodB"/>
</dbReference>
<dbReference type="Proteomes" id="UP000184052">
    <property type="component" value="Unassembled WGS sequence"/>
</dbReference>
<dbReference type="GO" id="GO:0005886">
    <property type="term" value="C:plasma membrane"/>
    <property type="evidence" value="ECO:0007669"/>
    <property type="project" value="TreeGrafter"/>
</dbReference>
<reference evidence="7 8" key="1">
    <citation type="submission" date="2016-11" db="EMBL/GenBank/DDBJ databases">
        <authorList>
            <person name="Jaros S."/>
            <person name="Januszkiewicz K."/>
            <person name="Wedrychowicz H."/>
        </authorList>
    </citation>
    <scope>NUCLEOTIDE SEQUENCE [LARGE SCALE GENOMIC DNA]</scope>
    <source>
        <strain evidence="7 8">DSM 17477</strain>
    </source>
</reference>
<dbReference type="GO" id="GO:0015209">
    <property type="term" value="F:cytosine transmembrane transporter activity"/>
    <property type="evidence" value="ECO:0007669"/>
    <property type="project" value="InterPro"/>
</dbReference>
<feature type="transmembrane region" description="Helical" evidence="6">
    <location>
        <begin position="315"/>
        <end position="334"/>
    </location>
</feature>
<dbReference type="InterPro" id="IPR001248">
    <property type="entry name" value="Pur-cyt_permease"/>
</dbReference>
<accession>A0A1M6BQC6</accession>
<feature type="transmembrane region" description="Helical" evidence="6">
    <location>
        <begin position="400"/>
        <end position="418"/>
    </location>
</feature>
<dbReference type="PANTHER" id="PTHR30569">
    <property type="entry name" value="CYTOSINE TRANSPORTER CODB"/>
    <property type="match status" value="1"/>
</dbReference>
<evidence type="ECO:0000313" key="7">
    <source>
        <dbReference type="EMBL" id="SHI50784.1"/>
    </source>
</evidence>
<evidence type="ECO:0000256" key="6">
    <source>
        <dbReference type="SAM" id="Phobius"/>
    </source>
</evidence>
<keyword evidence="5 6" id="KW-0472">Membrane</keyword>
<keyword evidence="4 6" id="KW-1133">Transmembrane helix</keyword>